<dbReference type="PANTHER" id="PTHR47178:SF1">
    <property type="entry name" value="FAD-BINDING DOMAIN-CONTAINING PROTEIN-RELATED"/>
    <property type="match status" value="1"/>
</dbReference>
<accession>A0AAV9NE63</accession>
<dbReference type="InterPro" id="IPR002938">
    <property type="entry name" value="FAD-bd"/>
</dbReference>
<organism evidence="7 8">
    <name type="scientific">Exophiala bonariae</name>
    <dbReference type="NCBI Taxonomy" id="1690606"/>
    <lineage>
        <taxon>Eukaryota</taxon>
        <taxon>Fungi</taxon>
        <taxon>Dikarya</taxon>
        <taxon>Ascomycota</taxon>
        <taxon>Pezizomycotina</taxon>
        <taxon>Eurotiomycetes</taxon>
        <taxon>Chaetothyriomycetidae</taxon>
        <taxon>Chaetothyriales</taxon>
        <taxon>Herpotrichiellaceae</taxon>
        <taxon>Exophiala</taxon>
    </lineage>
</organism>
<feature type="domain" description="FAD-binding" evidence="6">
    <location>
        <begin position="129"/>
        <end position="397"/>
    </location>
</feature>
<evidence type="ECO:0000256" key="5">
    <source>
        <dbReference type="ARBA" id="ARBA00023033"/>
    </source>
</evidence>
<dbReference type="RefSeq" id="XP_064707550.1">
    <property type="nucleotide sequence ID" value="XM_064856374.1"/>
</dbReference>
<evidence type="ECO:0000313" key="7">
    <source>
        <dbReference type="EMBL" id="KAK5055119.1"/>
    </source>
</evidence>
<dbReference type="GeneID" id="89981004"/>
<dbReference type="GO" id="GO:0004497">
    <property type="term" value="F:monooxygenase activity"/>
    <property type="evidence" value="ECO:0007669"/>
    <property type="project" value="UniProtKB-KW"/>
</dbReference>
<comment type="caution">
    <text evidence="7">The sequence shown here is derived from an EMBL/GenBank/DDBJ whole genome shotgun (WGS) entry which is preliminary data.</text>
</comment>
<dbReference type="SUPFAM" id="SSF51905">
    <property type="entry name" value="FAD/NAD(P)-binding domain"/>
    <property type="match status" value="1"/>
</dbReference>
<dbReference type="InterPro" id="IPR036188">
    <property type="entry name" value="FAD/NAD-bd_sf"/>
</dbReference>
<dbReference type="AlphaFoldDB" id="A0AAV9NE63"/>
<keyword evidence="3" id="KW-0274">FAD</keyword>
<evidence type="ECO:0000256" key="1">
    <source>
        <dbReference type="ARBA" id="ARBA00001974"/>
    </source>
</evidence>
<evidence type="ECO:0000313" key="8">
    <source>
        <dbReference type="Proteomes" id="UP001358417"/>
    </source>
</evidence>
<name>A0AAV9NE63_9EURO</name>
<dbReference type="PRINTS" id="PR00420">
    <property type="entry name" value="RNGMNOXGNASE"/>
</dbReference>
<keyword evidence="8" id="KW-1185">Reference proteome</keyword>
<proteinExistence type="predicted"/>
<evidence type="ECO:0000256" key="4">
    <source>
        <dbReference type="ARBA" id="ARBA00023002"/>
    </source>
</evidence>
<keyword evidence="4" id="KW-0560">Oxidoreductase</keyword>
<keyword evidence="5" id="KW-0503">Monooxygenase</keyword>
<gene>
    <name evidence="7" type="ORF">LTR84_012867</name>
</gene>
<reference evidence="7 8" key="1">
    <citation type="submission" date="2023-08" db="EMBL/GenBank/DDBJ databases">
        <title>Black Yeasts Isolated from many extreme environments.</title>
        <authorList>
            <person name="Coleine C."/>
            <person name="Stajich J.E."/>
            <person name="Selbmann L."/>
        </authorList>
    </citation>
    <scope>NUCLEOTIDE SEQUENCE [LARGE SCALE GENOMIC DNA]</scope>
    <source>
        <strain evidence="7 8">CCFEE 5792</strain>
    </source>
</reference>
<evidence type="ECO:0000256" key="3">
    <source>
        <dbReference type="ARBA" id="ARBA00022827"/>
    </source>
</evidence>
<dbReference type="GO" id="GO:0071949">
    <property type="term" value="F:FAD binding"/>
    <property type="evidence" value="ECO:0007669"/>
    <property type="project" value="InterPro"/>
</dbReference>
<protein>
    <recommendedName>
        <fullName evidence="6">FAD-binding domain-containing protein</fullName>
    </recommendedName>
</protein>
<dbReference type="EMBL" id="JAVRRD010000009">
    <property type="protein sequence ID" value="KAK5055119.1"/>
    <property type="molecule type" value="Genomic_DNA"/>
</dbReference>
<evidence type="ECO:0000259" key="6">
    <source>
        <dbReference type="Pfam" id="PF01494"/>
    </source>
</evidence>
<keyword evidence="2" id="KW-0285">Flavoprotein</keyword>
<dbReference type="Pfam" id="PF01494">
    <property type="entry name" value="FAD_binding_3"/>
    <property type="match status" value="1"/>
</dbReference>
<dbReference type="Gene3D" id="3.50.50.60">
    <property type="entry name" value="FAD/NAD(P)-binding domain"/>
    <property type="match status" value="1"/>
</dbReference>
<evidence type="ECO:0000256" key="2">
    <source>
        <dbReference type="ARBA" id="ARBA00022630"/>
    </source>
</evidence>
<dbReference type="Proteomes" id="UP001358417">
    <property type="component" value="Unassembled WGS sequence"/>
</dbReference>
<comment type="cofactor">
    <cofactor evidence="1">
        <name>FAD</name>
        <dbReference type="ChEBI" id="CHEBI:57692"/>
    </cofactor>
</comment>
<sequence length="427" mass="47680">MIHQQTTGSEDVIIVGAGVVGLTLAHGLKAVRSDQFTLLEQRSDSKQAGIPFQIFERDENVSARGQGWAITIHWALPYLQQMLSPEVLEDVDGVQVDPAVGRNDNGNFLFINLSDCSTKFRIPPSTRRRVNREKLRAVLLKGVEEHVHWSKRLTRVRVASHGRGVEAVFEDGSTYSGALVIGAEGSNSAVRRYLSAEDYRSRQLPIRFVGSGINMTPEQVKPLRSLDPLLFQGCHPDSSCFMWVSMLEVPEINGTAGTEHERYRVQINLSWPVKGPEDEVKSENSERLRDMRRRADVFAPILKDAVNAIPGDAEVLEIKLADWPCLPWDNQGGRVTLVGDAAHAMTMYRGEAANHGMLDAFNLWQALKSVYHDGKPLETAITAFEEEMRTRTSHAVQMSRQACFDAHDWTRLNENSAILTKRAVVAT</sequence>
<dbReference type="PANTHER" id="PTHR47178">
    <property type="entry name" value="MONOOXYGENASE, FAD-BINDING"/>
    <property type="match status" value="1"/>
</dbReference>